<organism evidence="8 9">
    <name type="scientific">Rhynchospora tenuis</name>
    <dbReference type="NCBI Taxonomy" id="198213"/>
    <lineage>
        <taxon>Eukaryota</taxon>
        <taxon>Viridiplantae</taxon>
        <taxon>Streptophyta</taxon>
        <taxon>Embryophyta</taxon>
        <taxon>Tracheophyta</taxon>
        <taxon>Spermatophyta</taxon>
        <taxon>Magnoliopsida</taxon>
        <taxon>Liliopsida</taxon>
        <taxon>Poales</taxon>
        <taxon>Cyperaceae</taxon>
        <taxon>Cyperoideae</taxon>
        <taxon>Rhynchosporeae</taxon>
        <taxon>Rhynchospora</taxon>
    </lineage>
</organism>
<name>A0AAD6A2K6_9POAL</name>
<keyword evidence="5" id="KW-0539">Nucleus</keyword>
<dbReference type="CDD" id="cd00265">
    <property type="entry name" value="MADS_MEF2_like"/>
    <property type="match status" value="1"/>
</dbReference>
<dbReference type="PROSITE" id="PS50066">
    <property type="entry name" value="MADS_BOX_2"/>
    <property type="match status" value="1"/>
</dbReference>
<dbReference type="SMART" id="SM00432">
    <property type="entry name" value="MADS"/>
    <property type="match status" value="1"/>
</dbReference>
<keyword evidence="2" id="KW-0805">Transcription regulation</keyword>
<evidence type="ECO:0000313" key="8">
    <source>
        <dbReference type="EMBL" id="KAJ3708559.1"/>
    </source>
</evidence>
<dbReference type="EMBL" id="JAMRDG010000001">
    <property type="protein sequence ID" value="KAJ3708559.1"/>
    <property type="molecule type" value="Genomic_DNA"/>
</dbReference>
<keyword evidence="9" id="KW-1185">Reference proteome</keyword>
<dbReference type="PANTHER" id="PTHR48019">
    <property type="entry name" value="SERUM RESPONSE FACTOR HOMOLOG"/>
    <property type="match status" value="1"/>
</dbReference>
<accession>A0AAD6A2K6</accession>
<dbReference type="Pfam" id="PF00319">
    <property type="entry name" value="SRF-TF"/>
    <property type="match status" value="1"/>
</dbReference>
<proteinExistence type="predicted"/>
<comment type="caution">
    <text evidence="8">The sequence shown here is derived from an EMBL/GenBank/DDBJ whole genome shotgun (WGS) entry which is preliminary data.</text>
</comment>
<reference evidence="8 9" key="1">
    <citation type="journal article" date="2022" name="Cell">
        <title>Repeat-based holocentromeres influence genome architecture and karyotype evolution.</title>
        <authorList>
            <person name="Hofstatter P.G."/>
            <person name="Thangavel G."/>
            <person name="Lux T."/>
            <person name="Neumann P."/>
            <person name="Vondrak T."/>
            <person name="Novak P."/>
            <person name="Zhang M."/>
            <person name="Costa L."/>
            <person name="Castellani M."/>
            <person name="Scott A."/>
            <person name="Toegelov H."/>
            <person name="Fuchs J."/>
            <person name="Mata-Sucre Y."/>
            <person name="Dias Y."/>
            <person name="Vanzela A.L.L."/>
            <person name="Huettel B."/>
            <person name="Almeida C.C.S."/>
            <person name="Simkova H."/>
            <person name="Souza G."/>
            <person name="Pedrosa-Harand A."/>
            <person name="Macas J."/>
            <person name="Mayer K.F.X."/>
            <person name="Houben A."/>
            <person name="Marques A."/>
        </authorList>
    </citation>
    <scope>NUCLEOTIDE SEQUENCE [LARGE SCALE GENOMIC DNA]</scope>
    <source>
        <strain evidence="8">RhyTen1mFocal</strain>
    </source>
</reference>
<dbReference type="SUPFAM" id="SSF55455">
    <property type="entry name" value="SRF-like"/>
    <property type="match status" value="1"/>
</dbReference>
<dbReference type="Gene3D" id="3.40.1810.10">
    <property type="entry name" value="Transcription factor, MADS-box"/>
    <property type="match status" value="1"/>
</dbReference>
<dbReference type="GO" id="GO:0050793">
    <property type="term" value="P:regulation of developmental process"/>
    <property type="evidence" value="ECO:0007669"/>
    <property type="project" value="UniProtKB-ARBA"/>
</dbReference>
<evidence type="ECO:0000256" key="5">
    <source>
        <dbReference type="ARBA" id="ARBA00023242"/>
    </source>
</evidence>
<dbReference type="AlphaFoldDB" id="A0AAD6A2K6"/>
<dbReference type="InterPro" id="IPR033896">
    <property type="entry name" value="MEF2-like_N"/>
</dbReference>
<feature type="domain" description="MADS-box" evidence="7">
    <location>
        <begin position="16"/>
        <end position="76"/>
    </location>
</feature>
<evidence type="ECO:0000256" key="2">
    <source>
        <dbReference type="ARBA" id="ARBA00023015"/>
    </source>
</evidence>
<evidence type="ECO:0000256" key="3">
    <source>
        <dbReference type="ARBA" id="ARBA00023125"/>
    </source>
</evidence>
<dbReference type="FunFam" id="3.40.1810.10:FF:000008">
    <property type="entry name" value="MADS-box transcription factor 1"/>
    <property type="match status" value="1"/>
</dbReference>
<feature type="region of interest" description="Disordered" evidence="6">
    <location>
        <begin position="171"/>
        <end position="200"/>
    </location>
</feature>
<keyword evidence="4" id="KW-0804">Transcription</keyword>
<feature type="region of interest" description="Disordered" evidence="6">
    <location>
        <begin position="1"/>
        <end position="21"/>
    </location>
</feature>
<evidence type="ECO:0000256" key="6">
    <source>
        <dbReference type="SAM" id="MobiDB-lite"/>
    </source>
</evidence>
<evidence type="ECO:0000259" key="7">
    <source>
        <dbReference type="PROSITE" id="PS50066"/>
    </source>
</evidence>
<dbReference type="GO" id="GO:0046983">
    <property type="term" value="F:protein dimerization activity"/>
    <property type="evidence" value="ECO:0007669"/>
    <property type="project" value="InterPro"/>
</dbReference>
<keyword evidence="3" id="KW-0238">DNA-binding</keyword>
<sequence>MEPSSSMGMGEANQKKKRGRVKLARIEDKTSRQVRFSKRRSGLFKKAFELAVLCDAEVALLVFSPAGRLFEYSSCSCIGKTFKRYQQFMCTDKEITRRQPKPEDRTCSNIKQDENICSGADSKSSILDIASWVNDEHLKQLDVNKLEKLEKVLQNALSMIKSKKRAIWEREASMESTSNQVRRWEDQSWGEGHVRQTKRQ</sequence>
<comment type="subcellular location">
    <subcellularLocation>
        <location evidence="1">Nucleus</location>
    </subcellularLocation>
</comment>
<dbReference type="InterPro" id="IPR002100">
    <property type="entry name" value="TF_MADSbox"/>
</dbReference>
<dbReference type="InterPro" id="IPR036879">
    <property type="entry name" value="TF_MADSbox_sf"/>
</dbReference>
<dbReference type="InterPro" id="IPR050142">
    <property type="entry name" value="MADS-box/MEF2_TF"/>
</dbReference>
<dbReference type="GO" id="GO:0000977">
    <property type="term" value="F:RNA polymerase II transcription regulatory region sequence-specific DNA binding"/>
    <property type="evidence" value="ECO:0007669"/>
    <property type="project" value="InterPro"/>
</dbReference>
<dbReference type="GO" id="GO:0005634">
    <property type="term" value="C:nucleus"/>
    <property type="evidence" value="ECO:0007669"/>
    <property type="project" value="UniProtKB-SubCell"/>
</dbReference>
<protein>
    <recommendedName>
        <fullName evidence="7">MADS-box domain-containing protein</fullName>
    </recommendedName>
</protein>
<dbReference type="PRINTS" id="PR00404">
    <property type="entry name" value="MADSDOMAIN"/>
</dbReference>
<evidence type="ECO:0000256" key="4">
    <source>
        <dbReference type="ARBA" id="ARBA00023163"/>
    </source>
</evidence>
<evidence type="ECO:0000313" key="9">
    <source>
        <dbReference type="Proteomes" id="UP001210211"/>
    </source>
</evidence>
<dbReference type="GO" id="GO:0045944">
    <property type="term" value="P:positive regulation of transcription by RNA polymerase II"/>
    <property type="evidence" value="ECO:0007669"/>
    <property type="project" value="InterPro"/>
</dbReference>
<gene>
    <name evidence="8" type="ORF">LUZ61_012264</name>
</gene>
<dbReference type="Proteomes" id="UP001210211">
    <property type="component" value="Unassembled WGS sequence"/>
</dbReference>
<evidence type="ECO:0000256" key="1">
    <source>
        <dbReference type="ARBA" id="ARBA00004123"/>
    </source>
</evidence>